<comment type="function">
    <text evidence="8">Required to protect lysosomal transporter MFSD1 from lysosomal proteolysis and for MFSD1 lysosomal localization.</text>
</comment>
<dbReference type="EMBL" id="SKCS01000288">
    <property type="protein sequence ID" value="TNN11554.1"/>
    <property type="molecule type" value="Genomic_DNA"/>
</dbReference>
<keyword evidence="14" id="KW-1185">Reference proteome</keyword>
<dbReference type="EMBL" id="SKCS01000288">
    <property type="protein sequence ID" value="TNN11555.1"/>
    <property type="molecule type" value="Genomic_DNA"/>
</dbReference>
<feature type="signal peptide" evidence="12">
    <location>
        <begin position="1"/>
        <end position="22"/>
    </location>
</feature>
<comment type="subcellular location">
    <subcellularLocation>
        <location evidence="9">Lysosome membrane</location>
        <topology evidence="9">Single-pass type I membrane protein</topology>
        <orientation evidence="9">Lumenal side</orientation>
    </subcellularLocation>
</comment>
<keyword evidence="6" id="KW-0325">Glycoprotein</keyword>
<evidence type="ECO:0000256" key="7">
    <source>
        <dbReference type="ARBA" id="ARBA00023228"/>
    </source>
</evidence>
<evidence type="ECO:0000256" key="10">
    <source>
        <dbReference type="ARBA" id="ARBA00044960"/>
    </source>
</evidence>
<comment type="subunit">
    <text evidence="10">Interacts (via lumenal domain) with lysosomal protein MFSD1; the interaction starts while both proteins are still in the endoplasmic reticulum and is required for stabilization of MFSD1 in lysosomes but has no direct effect on its targeting to lysosomes or transporter activity.</text>
</comment>
<evidence type="ECO:0000256" key="3">
    <source>
        <dbReference type="ARBA" id="ARBA00022729"/>
    </source>
</evidence>
<accession>A0A4Z2D505</accession>
<protein>
    <submittedName>
        <fullName evidence="13">Glycosylated lysosomal membrane protein isoform 1</fullName>
    </submittedName>
</protein>
<evidence type="ECO:0000256" key="8">
    <source>
        <dbReference type="ARBA" id="ARBA00024176"/>
    </source>
</evidence>
<evidence type="ECO:0000256" key="1">
    <source>
        <dbReference type="ARBA" id="ARBA00010599"/>
    </source>
</evidence>
<keyword evidence="3 12" id="KW-0732">Signal</keyword>
<dbReference type="GO" id="GO:0005765">
    <property type="term" value="C:lysosomal membrane"/>
    <property type="evidence" value="ECO:0007669"/>
    <property type="project" value="UniProtKB-SubCell"/>
</dbReference>
<dbReference type="AlphaFoldDB" id="A0A4Z2D505"/>
<keyword evidence="5 11" id="KW-0472">Membrane</keyword>
<evidence type="ECO:0000313" key="14">
    <source>
        <dbReference type="Proteomes" id="UP000311919"/>
    </source>
</evidence>
<feature type="transmembrane region" description="Helical" evidence="11">
    <location>
        <begin position="402"/>
        <end position="428"/>
    </location>
</feature>
<keyword evidence="2 11" id="KW-0812">Transmembrane</keyword>
<dbReference type="Proteomes" id="UP000311919">
    <property type="component" value="Unassembled WGS sequence"/>
</dbReference>
<dbReference type="OrthoDB" id="6264340at2759"/>
<keyword evidence="7" id="KW-0458">Lysosome</keyword>
<evidence type="ECO:0000313" key="13">
    <source>
        <dbReference type="EMBL" id="TNN11554.1"/>
    </source>
</evidence>
<feature type="chain" id="PRO_5036130381" evidence="12">
    <location>
        <begin position="23"/>
        <end position="448"/>
    </location>
</feature>
<dbReference type="PANTHER" id="PTHR31981:SF1">
    <property type="entry name" value="GLYCOSYLATED LYSOSOMAL MEMBRANE PROTEIN"/>
    <property type="match status" value="1"/>
</dbReference>
<proteinExistence type="inferred from homology"/>
<evidence type="ECO:0000256" key="11">
    <source>
        <dbReference type="SAM" id="Phobius"/>
    </source>
</evidence>
<evidence type="ECO:0000256" key="12">
    <source>
        <dbReference type="SAM" id="SignalP"/>
    </source>
</evidence>
<evidence type="ECO:0000256" key="2">
    <source>
        <dbReference type="ARBA" id="ARBA00022692"/>
    </source>
</evidence>
<name>A0A4Z2D505_SCHJA</name>
<reference evidence="13 14" key="1">
    <citation type="submission" date="2019-03" db="EMBL/GenBank/DDBJ databases">
        <title>An improved genome assembly of the fluke Schistosoma japonicum.</title>
        <authorList>
            <person name="Hu W."/>
            <person name="Luo F."/>
            <person name="Yin M."/>
            <person name="Mo X."/>
            <person name="Sun C."/>
            <person name="Wu Q."/>
            <person name="Zhu B."/>
            <person name="Xiang M."/>
            <person name="Wang J."/>
            <person name="Wang Y."/>
            <person name="Zhang T."/>
            <person name="Xu B."/>
            <person name="Zheng H."/>
            <person name="Feng Z."/>
        </authorList>
    </citation>
    <scope>NUCLEOTIDE SEQUENCE [LARGE SCALE GENOMIC DNA]</scope>
    <source>
        <strain evidence="13">HuSjv2</strain>
        <tissue evidence="13">Worms</tissue>
    </source>
</reference>
<comment type="caution">
    <text evidence="13">The sequence shown here is derived from an EMBL/GenBank/DDBJ whole genome shotgun (WGS) entry which is preliminary data.</text>
</comment>
<keyword evidence="4 11" id="KW-1133">Transmembrane helix</keyword>
<organism evidence="13 14">
    <name type="scientific">Schistosoma japonicum</name>
    <name type="common">Blood fluke</name>
    <dbReference type="NCBI Taxonomy" id="6182"/>
    <lineage>
        <taxon>Eukaryota</taxon>
        <taxon>Metazoa</taxon>
        <taxon>Spiralia</taxon>
        <taxon>Lophotrochozoa</taxon>
        <taxon>Platyhelminthes</taxon>
        <taxon>Trematoda</taxon>
        <taxon>Digenea</taxon>
        <taxon>Strigeidida</taxon>
        <taxon>Schistosomatoidea</taxon>
        <taxon>Schistosomatidae</taxon>
        <taxon>Schistosoma</taxon>
    </lineage>
</organism>
<sequence length="448" mass="50840">MSTFQSLFSVIYTLTYIFVVESSWNVTISHNPGCNLSTECEKYDLIYINARNSTSSVHVFITASERFPLPSVLIVHSSVAETNPLIDWGKLNISSGKSLNISNVTQSYALVFYKMLEYNDLDDNVNMSIYSQNSDQILIHNFNEYQWRRSLVNDGSLIFENNLYEITYNGTSSKMNSSEQVIIKFRISNTTQHHKEMPHLLLTPGWIVQFDVLFNNLTSHFKQSRFGLQLAMISNLTLSPTEEFRKDVLFSIDDELTPGNFEMTNFLLGESVSKLNNKKLVNTDKHSKNSTNPPAFIQIKPACFIDNQWRTVQNSRNVYVSKHQDLLNDEDSLRYSLPSIFYADRINPNTIDNNTGLMPIGIRLLNVSFGTPTDGFYAKTKFIVWTASFGLGNPPKDNLSSLLIGLIVCSMLIIVSAVILGILLVIILRRRTTLDRPILSHFVNDPIA</sequence>
<dbReference type="Pfam" id="PF15065">
    <property type="entry name" value="NCU-G1"/>
    <property type="match status" value="1"/>
</dbReference>
<evidence type="ECO:0000256" key="6">
    <source>
        <dbReference type="ARBA" id="ARBA00023180"/>
    </source>
</evidence>
<dbReference type="InterPro" id="IPR029382">
    <property type="entry name" value="NCU-G1"/>
</dbReference>
<comment type="similarity">
    <text evidence="1">Belongs to the GLMP family.</text>
</comment>
<evidence type="ECO:0000256" key="4">
    <source>
        <dbReference type="ARBA" id="ARBA00022989"/>
    </source>
</evidence>
<dbReference type="STRING" id="6182.A0A4Z2D505"/>
<evidence type="ECO:0000256" key="9">
    <source>
        <dbReference type="ARBA" id="ARBA00024189"/>
    </source>
</evidence>
<dbReference type="PANTHER" id="PTHR31981">
    <property type="entry name" value="GLYCOSYLATED LYSOSOMAL MEMBRANE PROTEIN"/>
    <property type="match status" value="1"/>
</dbReference>
<gene>
    <name evidence="13" type="ORF">EWB00_004495</name>
</gene>
<evidence type="ECO:0000256" key="5">
    <source>
        <dbReference type="ARBA" id="ARBA00023136"/>
    </source>
</evidence>